<sequence length="109" mass="12451">MNKHFQAHQGTHDTKKCLFREYCLAETGTNGMEKHLDCYRSRKGNLRNQTGAIVSNTIMMAQRLEKMAEKLAIPRLACAMCRPHSQRLNVTPIRKLFICPAKSGKKTVF</sequence>
<name>A0A085VG94_PSESX</name>
<accession>A0A085VG94</accession>
<reference evidence="1 2" key="1">
    <citation type="submission" date="2014-07" db="EMBL/GenBank/DDBJ databases">
        <title>Draft Genome Sequences of Environmental Pseudomonas syringae strains.</title>
        <authorList>
            <person name="Baltrus D.A."/>
            <person name="Berge O."/>
            <person name="Morris C."/>
        </authorList>
    </citation>
    <scope>NUCLEOTIDE SEQUENCE [LARGE SCALE GENOMIC DNA]</scope>
    <source>
        <strain evidence="1 2">GAW0119</strain>
    </source>
</reference>
<keyword evidence="2" id="KW-1185">Reference proteome</keyword>
<dbReference type="EMBL" id="JPQU01000044">
    <property type="protein sequence ID" value="KFE54457.1"/>
    <property type="molecule type" value="Genomic_DNA"/>
</dbReference>
<protein>
    <submittedName>
        <fullName evidence="1">Uncharacterized protein</fullName>
    </submittedName>
</protein>
<proteinExistence type="predicted"/>
<dbReference type="PATRIC" id="fig|317.175.peg.3270"/>
<gene>
    <name evidence="1" type="ORF">IV01_15700</name>
</gene>
<dbReference type="Proteomes" id="UP000028631">
    <property type="component" value="Unassembled WGS sequence"/>
</dbReference>
<evidence type="ECO:0000313" key="2">
    <source>
        <dbReference type="Proteomes" id="UP000028631"/>
    </source>
</evidence>
<dbReference type="RefSeq" id="WP_032629495.1">
    <property type="nucleotide sequence ID" value="NZ_JPQU01000044.1"/>
</dbReference>
<organism evidence="1 2">
    <name type="scientific">Pseudomonas syringae</name>
    <dbReference type="NCBI Taxonomy" id="317"/>
    <lineage>
        <taxon>Bacteria</taxon>
        <taxon>Pseudomonadati</taxon>
        <taxon>Pseudomonadota</taxon>
        <taxon>Gammaproteobacteria</taxon>
        <taxon>Pseudomonadales</taxon>
        <taxon>Pseudomonadaceae</taxon>
        <taxon>Pseudomonas</taxon>
    </lineage>
</organism>
<dbReference type="AlphaFoldDB" id="A0A085VG94"/>
<evidence type="ECO:0000313" key="1">
    <source>
        <dbReference type="EMBL" id="KFE54457.1"/>
    </source>
</evidence>
<comment type="caution">
    <text evidence="1">The sequence shown here is derived from an EMBL/GenBank/DDBJ whole genome shotgun (WGS) entry which is preliminary data.</text>
</comment>
<dbReference type="OrthoDB" id="9987859at2"/>